<dbReference type="KEGG" id="kbs:EPA93_43355"/>
<dbReference type="RefSeq" id="WP_129893523.1">
    <property type="nucleotide sequence ID" value="NZ_CP035758.1"/>
</dbReference>
<protein>
    <submittedName>
        <fullName evidence="1">Uncharacterized protein</fullName>
    </submittedName>
</protein>
<dbReference type="EMBL" id="CP035758">
    <property type="protein sequence ID" value="QBD82454.1"/>
    <property type="molecule type" value="Genomic_DNA"/>
</dbReference>
<dbReference type="AlphaFoldDB" id="A0A4P6K2T5"/>
<accession>A0A4P6K2T5</accession>
<gene>
    <name evidence="1" type="ORF">EPA93_43355</name>
</gene>
<name>A0A4P6K2T5_KTERU</name>
<organism evidence="1 2">
    <name type="scientific">Ktedonosporobacter rubrisoli</name>
    <dbReference type="NCBI Taxonomy" id="2509675"/>
    <lineage>
        <taxon>Bacteria</taxon>
        <taxon>Bacillati</taxon>
        <taxon>Chloroflexota</taxon>
        <taxon>Ktedonobacteria</taxon>
        <taxon>Ktedonobacterales</taxon>
        <taxon>Ktedonosporobacteraceae</taxon>
        <taxon>Ktedonosporobacter</taxon>
    </lineage>
</organism>
<evidence type="ECO:0000313" key="2">
    <source>
        <dbReference type="Proteomes" id="UP000290365"/>
    </source>
</evidence>
<sequence length="201" mass="22977">MRTHIETLFVISCRDATKGGRLLTLHALNESEALRKAQERLKDDHHWQLERIEAYPFGFILQHASLPGSITVDEAGNVVSNQIYLNITADQEAPQEEKELEAITQATDTKLTAQAMMFLENKGCQITYFTDRIEIIFPDGTVRIPETGGSQFRLMFLDGETIIERVLSEPGKEEQSFLLIPKDKIQELDEEPQTQQNKFRQ</sequence>
<evidence type="ECO:0000313" key="1">
    <source>
        <dbReference type="EMBL" id="QBD82454.1"/>
    </source>
</evidence>
<proteinExistence type="predicted"/>
<keyword evidence="2" id="KW-1185">Reference proteome</keyword>
<dbReference type="Proteomes" id="UP000290365">
    <property type="component" value="Chromosome"/>
</dbReference>
<reference evidence="1 2" key="1">
    <citation type="submission" date="2019-01" db="EMBL/GenBank/DDBJ databases">
        <title>Ktedonosporobacter rubrisoli SCAWS-G2.</title>
        <authorList>
            <person name="Huang Y."/>
            <person name="Yan B."/>
        </authorList>
    </citation>
    <scope>NUCLEOTIDE SEQUENCE [LARGE SCALE GENOMIC DNA]</scope>
    <source>
        <strain evidence="1 2">SCAWS-G2</strain>
    </source>
</reference>